<dbReference type="InterPro" id="IPR000772">
    <property type="entry name" value="Ricin_B_lectin"/>
</dbReference>
<sequence length="159" mass="17642">MAQTSPPAGAVPKANFPLERKANFNPNWPFVIRHVETNTVLDVFEGPNSQRIVLYEYNGGGNQLFTFRDGLIISQKNGLVLDVSQHPEDGQALITFNANGGRNQQWQLREYGRIKSQVGQVVDVRTSAPPIYPLLSAYATDQREPSDGGDSQIFELINV</sequence>
<dbReference type="SUPFAM" id="SSF50370">
    <property type="entry name" value="Ricin B-like lectins"/>
    <property type="match status" value="1"/>
</dbReference>
<dbReference type="InterPro" id="IPR035992">
    <property type="entry name" value="Ricin_B-like_lectins"/>
</dbReference>
<dbReference type="EMBL" id="MTYJ01000005">
    <property type="protein sequence ID" value="OQV24846.1"/>
    <property type="molecule type" value="Genomic_DNA"/>
</dbReference>
<evidence type="ECO:0000313" key="2">
    <source>
        <dbReference type="EMBL" id="OQV24846.1"/>
    </source>
</evidence>
<comment type="caution">
    <text evidence="2">The sequence shown here is derived from an EMBL/GenBank/DDBJ whole genome shotgun (WGS) entry which is preliminary data.</text>
</comment>
<keyword evidence="3" id="KW-1185">Reference proteome</keyword>
<dbReference type="Proteomes" id="UP000192578">
    <property type="component" value="Unassembled WGS sequence"/>
</dbReference>
<gene>
    <name evidence="2" type="ORF">BV898_01434</name>
</gene>
<name>A0A1W0XBF2_HYPEX</name>
<dbReference type="Pfam" id="PF00652">
    <property type="entry name" value="Ricin_B_lectin"/>
    <property type="match status" value="1"/>
</dbReference>
<dbReference type="SMART" id="SM00458">
    <property type="entry name" value="RICIN"/>
    <property type="match status" value="1"/>
</dbReference>
<dbReference type="CDD" id="cd00161">
    <property type="entry name" value="beta-trefoil_Ricin-like"/>
    <property type="match status" value="1"/>
</dbReference>
<organism evidence="2 3">
    <name type="scientific">Hypsibius exemplaris</name>
    <name type="common">Freshwater tardigrade</name>
    <dbReference type="NCBI Taxonomy" id="2072580"/>
    <lineage>
        <taxon>Eukaryota</taxon>
        <taxon>Metazoa</taxon>
        <taxon>Ecdysozoa</taxon>
        <taxon>Tardigrada</taxon>
        <taxon>Eutardigrada</taxon>
        <taxon>Parachela</taxon>
        <taxon>Hypsibioidea</taxon>
        <taxon>Hypsibiidae</taxon>
        <taxon>Hypsibius</taxon>
    </lineage>
</organism>
<proteinExistence type="predicted"/>
<evidence type="ECO:0000313" key="3">
    <source>
        <dbReference type="Proteomes" id="UP000192578"/>
    </source>
</evidence>
<reference evidence="3" key="1">
    <citation type="submission" date="2017-01" db="EMBL/GenBank/DDBJ databases">
        <title>Comparative genomics of anhydrobiosis in the tardigrade Hypsibius dujardini.</title>
        <authorList>
            <person name="Yoshida Y."/>
            <person name="Koutsovoulos G."/>
            <person name="Laetsch D."/>
            <person name="Stevens L."/>
            <person name="Kumar S."/>
            <person name="Horikawa D."/>
            <person name="Ishino K."/>
            <person name="Komine S."/>
            <person name="Tomita M."/>
            <person name="Blaxter M."/>
            <person name="Arakawa K."/>
        </authorList>
    </citation>
    <scope>NUCLEOTIDE SEQUENCE [LARGE SCALE GENOMIC DNA]</scope>
    <source>
        <strain evidence="3">Z151</strain>
    </source>
</reference>
<dbReference type="OrthoDB" id="26589at2759"/>
<dbReference type="Gene3D" id="2.80.10.50">
    <property type="match status" value="2"/>
</dbReference>
<protein>
    <recommendedName>
        <fullName evidence="1">Ricin B lectin domain-containing protein</fullName>
    </recommendedName>
</protein>
<accession>A0A1W0XBF2</accession>
<dbReference type="PROSITE" id="PS50231">
    <property type="entry name" value="RICIN_B_LECTIN"/>
    <property type="match status" value="1"/>
</dbReference>
<dbReference type="AlphaFoldDB" id="A0A1W0XBF2"/>
<evidence type="ECO:0000259" key="1">
    <source>
        <dbReference type="SMART" id="SM00458"/>
    </source>
</evidence>
<feature type="domain" description="Ricin B lectin" evidence="1">
    <location>
        <begin position="27"/>
        <end position="157"/>
    </location>
</feature>